<evidence type="ECO:0000256" key="2">
    <source>
        <dbReference type="ARBA" id="ARBA00023002"/>
    </source>
</evidence>
<dbReference type="InterPro" id="IPR050984">
    <property type="entry name" value="Gfo/Idh/MocA_domain"/>
</dbReference>
<gene>
    <name evidence="5" type="ORF">M6B22_19285</name>
</gene>
<dbReference type="Pfam" id="PF22725">
    <property type="entry name" value="GFO_IDH_MocA_C3"/>
    <property type="match status" value="1"/>
</dbReference>
<dbReference type="Proteomes" id="UP001164693">
    <property type="component" value="Chromosome"/>
</dbReference>
<dbReference type="Gene3D" id="3.30.360.10">
    <property type="entry name" value="Dihydrodipicolinate Reductase, domain 2"/>
    <property type="match status" value="1"/>
</dbReference>
<name>A0ABY7JVS1_9ACTN</name>
<feature type="domain" description="GFO/IDH/MocA-like oxidoreductase" evidence="4">
    <location>
        <begin position="131"/>
        <end position="246"/>
    </location>
</feature>
<evidence type="ECO:0000259" key="3">
    <source>
        <dbReference type="Pfam" id="PF01408"/>
    </source>
</evidence>
<dbReference type="SUPFAM" id="SSF51735">
    <property type="entry name" value="NAD(P)-binding Rossmann-fold domains"/>
    <property type="match status" value="1"/>
</dbReference>
<evidence type="ECO:0000256" key="1">
    <source>
        <dbReference type="ARBA" id="ARBA00010928"/>
    </source>
</evidence>
<evidence type="ECO:0000259" key="4">
    <source>
        <dbReference type="Pfam" id="PF22725"/>
    </source>
</evidence>
<evidence type="ECO:0000313" key="5">
    <source>
        <dbReference type="EMBL" id="WAX56649.1"/>
    </source>
</evidence>
<organism evidence="5 6">
    <name type="scientific">Jatrophihabitans cynanchi</name>
    <dbReference type="NCBI Taxonomy" id="2944128"/>
    <lineage>
        <taxon>Bacteria</taxon>
        <taxon>Bacillati</taxon>
        <taxon>Actinomycetota</taxon>
        <taxon>Actinomycetes</taxon>
        <taxon>Jatrophihabitantales</taxon>
        <taxon>Jatrophihabitantaceae</taxon>
        <taxon>Jatrophihabitans</taxon>
    </lineage>
</organism>
<dbReference type="SUPFAM" id="SSF55347">
    <property type="entry name" value="Glyceraldehyde-3-phosphate dehydrogenase-like, C-terminal domain"/>
    <property type="match status" value="1"/>
</dbReference>
<dbReference type="Pfam" id="PF01408">
    <property type="entry name" value="GFO_IDH_MocA"/>
    <property type="match status" value="1"/>
</dbReference>
<sequence>MAPIRWGILGAGGIAAKFGSDLLAAPGSAIAAVAARDGGRAAAFAGRLGVPRSYGSYRELVEDEDVDVVYIATTHAQHHEQALLALRAGKPVLVEKAFTLNARQAREVVAEARERGLFCMEAMWMRVHPLIRQVTELVRAGELGEVVGLRADLSKTFDPDRDVRLFDPAAGGGALLDLGVYPVTLAWLLLGRPAGVYVAGSRGRTGVDLTAALQLGYDDGRVAQVYCSAISESPYAALLTGTSGWVRFEGRMHHPTALTVHTAAGERMITGAPVQGNGFNWEIAEVESCLHAGATESLLAPLEDTIGVLEILDDARRRLGVRYDADED</sequence>
<protein>
    <submittedName>
        <fullName evidence="5">Gfo/Idh/MocA family oxidoreductase</fullName>
    </submittedName>
</protein>
<keyword evidence="6" id="KW-1185">Reference proteome</keyword>
<proteinExistence type="inferred from homology"/>
<dbReference type="InterPro" id="IPR000683">
    <property type="entry name" value="Gfo/Idh/MocA-like_OxRdtase_N"/>
</dbReference>
<comment type="similarity">
    <text evidence="1">Belongs to the Gfo/Idh/MocA family.</text>
</comment>
<dbReference type="PANTHER" id="PTHR22604">
    <property type="entry name" value="OXIDOREDUCTASES"/>
    <property type="match status" value="1"/>
</dbReference>
<feature type="domain" description="Gfo/Idh/MocA-like oxidoreductase N-terminal" evidence="3">
    <location>
        <begin position="4"/>
        <end position="120"/>
    </location>
</feature>
<dbReference type="InterPro" id="IPR036291">
    <property type="entry name" value="NAD(P)-bd_dom_sf"/>
</dbReference>
<dbReference type="EMBL" id="CP097463">
    <property type="protein sequence ID" value="WAX56649.1"/>
    <property type="molecule type" value="Genomic_DNA"/>
</dbReference>
<dbReference type="Gene3D" id="3.40.50.720">
    <property type="entry name" value="NAD(P)-binding Rossmann-like Domain"/>
    <property type="match status" value="1"/>
</dbReference>
<accession>A0ABY7JVS1</accession>
<dbReference type="RefSeq" id="WP_269443181.1">
    <property type="nucleotide sequence ID" value="NZ_CP097463.1"/>
</dbReference>
<keyword evidence="2" id="KW-0560">Oxidoreductase</keyword>
<dbReference type="InterPro" id="IPR055170">
    <property type="entry name" value="GFO_IDH_MocA-like_dom"/>
</dbReference>
<dbReference type="PANTHER" id="PTHR22604:SF105">
    <property type="entry name" value="TRANS-1,2-DIHYDROBENZENE-1,2-DIOL DEHYDROGENASE"/>
    <property type="match status" value="1"/>
</dbReference>
<evidence type="ECO:0000313" key="6">
    <source>
        <dbReference type="Proteomes" id="UP001164693"/>
    </source>
</evidence>
<reference evidence="5" key="1">
    <citation type="submission" date="2022-05" db="EMBL/GenBank/DDBJ databases">
        <title>Jatrophihabitans sp. SB3-54 whole genome sequence.</title>
        <authorList>
            <person name="Suh M.K."/>
            <person name="Eom M.K."/>
            <person name="Kim J.S."/>
            <person name="Kim H.S."/>
            <person name="Do H.E."/>
            <person name="Shin Y.K."/>
            <person name="Lee J.-S."/>
        </authorList>
    </citation>
    <scope>NUCLEOTIDE SEQUENCE</scope>
    <source>
        <strain evidence="5">SB3-54</strain>
    </source>
</reference>